<proteinExistence type="predicted"/>
<dbReference type="AlphaFoldDB" id="A0A9P8BTM2"/>
<evidence type="ECO:0000256" key="1">
    <source>
        <dbReference type="SAM" id="MobiDB-lite"/>
    </source>
</evidence>
<organism evidence="2 3">
    <name type="scientific">Linnemannia hyalina</name>
    <dbReference type="NCBI Taxonomy" id="64524"/>
    <lineage>
        <taxon>Eukaryota</taxon>
        <taxon>Fungi</taxon>
        <taxon>Fungi incertae sedis</taxon>
        <taxon>Mucoromycota</taxon>
        <taxon>Mortierellomycotina</taxon>
        <taxon>Mortierellomycetes</taxon>
        <taxon>Mortierellales</taxon>
        <taxon>Mortierellaceae</taxon>
        <taxon>Linnemannia</taxon>
    </lineage>
</organism>
<feature type="compositionally biased region" description="Acidic residues" evidence="1">
    <location>
        <begin position="622"/>
        <end position="638"/>
    </location>
</feature>
<feature type="compositionally biased region" description="Acidic residues" evidence="1">
    <location>
        <begin position="728"/>
        <end position="739"/>
    </location>
</feature>
<keyword evidence="3" id="KW-1185">Reference proteome</keyword>
<feature type="region of interest" description="Disordered" evidence="1">
    <location>
        <begin position="712"/>
        <end position="739"/>
    </location>
</feature>
<comment type="caution">
    <text evidence="2">The sequence shown here is derived from an EMBL/GenBank/DDBJ whole genome shotgun (WGS) entry which is preliminary data.</text>
</comment>
<feature type="region of interest" description="Disordered" evidence="1">
    <location>
        <begin position="758"/>
        <end position="869"/>
    </location>
</feature>
<feature type="compositionally biased region" description="Acidic residues" evidence="1">
    <location>
        <begin position="860"/>
        <end position="869"/>
    </location>
</feature>
<feature type="compositionally biased region" description="Acidic residues" evidence="1">
    <location>
        <begin position="838"/>
        <end position="847"/>
    </location>
</feature>
<dbReference type="EMBL" id="JAHRHY010000012">
    <property type="protein sequence ID" value="KAG9065112.1"/>
    <property type="molecule type" value="Genomic_DNA"/>
</dbReference>
<evidence type="ECO:0000313" key="2">
    <source>
        <dbReference type="EMBL" id="KAG9065112.1"/>
    </source>
</evidence>
<protein>
    <recommendedName>
        <fullName evidence="4">SGT1-domain-containing protein</fullName>
    </recommendedName>
</protein>
<sequence>MDSSFPPRESIQEQRRALAEDTVSYAIYLPSSLSTSTSTTTTTTTTTTTKTTDPNSQIQDQQQHATALESVQVARTLVNSIVAELSKDYIWHKDAFSLTIASDQGKGSTGQPYLRGLTRFGDSIDDEWIVVHLLREITKRIPGSIARVQDNDGEFLLIEAADQIPAWLDPENSDNRVFIYQGNLHIIPIATTADEKKFFPTTLGSKSRAPKLQDALEFIRSATTTATGSPQISTLASIKIQQAAFGPLLPDSQEQPFALRKIQEQRHYARCQIPVQVARILKTRPELVTRAAEAFYTRDAVAMAVCSRMTKFFPPAPAGSTLSTSTSLNGAQTLGKNETPFVTTAVCFTKTCYAQLMGQQFQSPKIWDGIVPPPKVEDAQDPQKVKEAELGMKLTCGFEILCSKEYPGDFGFRSKDEIQIDSFPFATDDSWRVFKSNLTLRSYFGDERVGSARYQQLEEAAKRQFLEYKLDRLSADEGQGEEGISASFHGHGYHPVQEIERILDVESAEPVDAKELVDERKSDDDSWMDVDLQDLEDMMRARGFGGGNGGASSGSMETEEEGEKSGLNMQQMLDRFGAFVEDGEGGVEGAEFLDEMSEDDEDDEDTDDTDEEQDMSVKAEVDEAGEEETGDDSDDDMFASDYEEKQAAKRAAKAKRGNKSGGGVFLFDADMMSFENGVSPAISEAPKSTEESKAFAMDHGKFKDILVQTFGVPSPSSRAAKESSGDVEMSEDDEEEDDMDVEKLKEYMSALDAELSATKVGESFEKTTTSSSNEDKGKGVPRKMAAPVQKTKKKPEKNLEELMKEATDRSRRGFSRHGPLGMPSGPSFGYDPAGMSFADDEDDEEEEDVRKPRVATISADGEEGDELDELDDDEVEEMDQEMVDLDLNLAKNLLESFKSQGGLPGPGGNLLSRLGIVLPRDDDDEDDSDEDRA</sequence>
<feature type="compositionally biased region" description="Acidic residues" evidence="1">
    <location>
        <begin position="594"/>
        <end position="614"/>
    </location>
</feature>
<reference evidence="2" key="1">
    <citation type="submission" date="2021-06" db="EMBL/GenBank/DDBJ databases">
        <title>Genome Sequence of Mortierella hyaline Strain SCG-10, a Cold-Adapted, Nitrate-Reducing Fungus Isolated from Soil in Minnesota, USA.</title>
        <authorList>
            <person name="Aldossari N."/>
        </authorList>
    </citation>
    <scope>NUCLEOTIDE SEQUENCE</scope>
    <source>
        <strain evidence="2">SCG-10</strain>
    </source>
</reference>
<feature type="compositionally biased region" description="Gly residues" evidence="1">
    <location>
        <begin position="543"/>
        <end position="552"/>
    </location>
</feature>
<dbReference type="PANTHER" id="PTHR13060:SF0">
    <property type="entry name" value="PROTEIN ECDYSONELESS HOMOLOG"/>
    <property type="match status" value="1"/>
</dbReference>
<gene>
    <name evidence="2" type="ORF">KI688_002433</name>
</gene>
<feature type="region of interest" description="Disordered" evidence="1">
    <location>
        <begin position="540"/>
        <end position="565"/>
    </location>
</feature>
<feature type="compositionally biased region" description="Basic residues" evidence="1">
    <location>
        <begin position="648"/>
        <end position="658"/>
    </location>
</feature>
<evidence type="ECO:0000313" key="3">
    <source>
        <dbReference type="Proteomes" id="UP000707451"/>
    </source>
</evidence>
<name>A0A9P8BTM2_9FUNG</name>
<dbReference type="PANTHER" id="PTHR13060">
    <property type="entry name" value="SGT1 PROTEIN HSGT1 SUPPRESSOR OF GCR2"/>
    <property type="match status" value="1"/>
</dbReference>
<feature type="compositionally biased region" description="Basic and acidic residues" evidence="1">
    <location>
        <begin position="796"/>
        <end position="811"/>
    </location>
</feature>
<feature type="region of interest" description="Disordered" evidence="1">
    <location>
        <begin position="34"/>
        <end position="57"/>
    </location>
</feature>
<dbReference type="GO" id="GO:0005634">
    <property type="term" value="C:nucleus"/>
    <property type="evidence" value="ECO:0007669"/>
    <property type="project" value="TreeGrafter"/>
</dbReference>
<dbReference type="Pfam" id="PF07093">
    <property type="entry name" value="SGT1"/>
    <property type="match status" value="1"/>
</dbReference>
<evidence type="ECO:0008006" key="4">
    <source>
        <dbReference type="Google" id="ProtNLM"/>
    </source>
</evidence>
<dbReference type="InterPro" id="IPR010770">
    <property type="entry name" value="Ecd"/>
</dbReference>
<feature type="region of interest" description="Disordered" evidence="1">
    <location>
        <begin position="594"/>
        <end position="661"/>
    </location>
</feature>
<dbReference type="OrthoDB" id="27237at2759"/>
<dbReference type="Proteomes" id="UP000707451">
    <property type="component" value="Unassembled WGS sequence"/>
</dbReference>
<feature type="compositionally biased region" description="Low complexity" evidence="1">
    <location>
        <begin position="34"/>
        <end position="52"/>
    </location>
</feature>
<accession>A0A9P8BTM2</accession>